<dbReference type="RefSeq" id="YP_009198825.1">
    <property type="nucleotide sequence ID" value="NC_028802.1"/>
</dbReference>
<dbReference type="OrthoDB" id="25892at10239"/>
<sequence>MSTTIREVGTIVVETKIEVVKISSEHLELRAGDKVIASAAVDDWSDKYLVDIKLVSDYTNSFFVPDEGEAVDALQDIGNLYLALKKGEV</sequence>
<dbReference type="Proteomes" id="UP000202614">
    <property type="component" value="Segment"/>
</dbReference>
<evidence type="ECO:0000313" key="2">
    <source>
        <dbReference type="Proteomes" id="UP000202614"/>
    </source>
</evidence>
<evidence type="ECO:0000313" key="1">
    <source>
        <dbReference type="EMBL" id="AKU42405.1"/>
    </source>
</evidence>
<dbReference type="EMBL" id="KT004677">
    <property type="protein sequence ID" value="AKU42405.1"/>
    <property type="molecule type" value="Genomic_DNA"/>
</dbReference>
<organism evidence="1 2">
    <name type="scientific">Mycobacterium phage UnionJack</name>
    <dbReference type="NCBI Taxonomy" id="1673876"/>
    <lineage>
        <taxon>Viruses</taxon>
        <taxon>Duplodnaviria</taxon>
        <taxon>Heunggongvirae</taxon>
        <taxon>Uroviricota</taxon>
        <taxon>Caudoviricetes</taxon>
        <taxon>Benedictvirus</taxon>
        <taxon>Benedictvirus unionjack</taxon>
    </lineage>
</organism>
<name>A0A0K1LJT2_9CAUD</name>
<dbReference type="KEGG" id="vg:26625908"/>
<accession>A0A0K1LJT2</accession>
<protein>
    <submittedName>
        <fullName evidence="1">Uncharacterized protein</fullName>
    </submittedName>
</protein>
<keyword evidence="2" id="KW-1185">Reference proteome</keyword>
<proteinExistence type="predicted"/>
<gene>
    <name evidence="1" type="ORF">UNIONJACK_53</name>
</gene>
<dbReference type="GeneID" id="26625908"/>
<reference evidence="1 2" key="1">
    <citation type="submission" date="2015-06" db="EMBL/GenBank/DDBJ databases">
        <authorList>
            <person name="Alford R.F."/>
            <person name="Ferguson J.R."/>
            <person name="Griffin W.B."/>
            <person name="Guertin S.W."/>
            <person name="Mascioli J.B."/>
            <person name="Mishra N."/>
            <person name="Munoz M.J."/>
            <person name="Parrella L.E."/>
            <person name="Poss L.M."/>
            <person name="Ranjan D."/>
            <person name="Sack Q.V."/>
            <person name="Sentis A.J."/>
            <person name="Sopp T.K."/>
            <person name="Thomas A."/>
            <person name="Wienbar S.R."/>
            <person name="Woolford M."/>
            <person name="Forsyth K.S."/>
            <person name="Chandra V.M."/>
            <person name="Braun M.A."/>
            <person name="Jarvik J."/>
            <person name="Lopez A.J."/>
            <person name="Bradley K.W."/>
            <person name="Asai D.J."/>
            <person name="Bowman C.A."/>
            <person name="Russell D.A."/>
            <person name="Pope W.H."/>
            <person name="Jacobs-Sera D."/>
            <person name="Hendrix R.W."/>
            <person name="Hatfull G.F."/>
        </authorList>
    </citation>
    <scope>NUCLEOTIDE SEQUENCE [LARGE SCALE GENOMIC DNA]</scope>
</reference>